<name>A0A1I1UCR6_9RHOB</name>
<evidence type="ECO:0000313" key="3">
    <source>
        <dbReference type="EMBL" id="SFD67398.1"/>
    </source>
</evidence>
<evidence type="ECO:0000259" key="1">
    <source>
        <dbReference type="SMART" id="SM00942"/>
    </source>
</evidence>
<dbReference type="InterPro" id="IPR014820">
    <property type="entry name" value="PriCT_1"/>
</dbReference>
<reference evidence="3 4" key="1">
    <citation type="submission" date="2016-10" db="EMBL/GenBank/DDBJ databases">
        <authorList>
            <person name="Varghese N."/>
            <person name="Submissions S."/>
        </authorList>
    </citation>
    <scope>NUCLEOTIDE SEQUENCE [LARGE SCALE GENOMIC DNA]</scope>
    <source>
        <strain evidence="4">YIM D21,KCTC 23444,ACCC 10710</strain>
    </source>
</reference>
<dbReference type="InterPro" id="IPR015330">
    <property type="entry name" value="DNA_primase/pol_bifunc_N"/>
</dbReference>
<organism evidence="3 4">
    <name type="scientific">Roseivivax sediminis</name>
    <dbReference type="NCBI Taxonomy" id="936889"/>
    <lineage>
        <taxon>Bacteria</taxon>
        <taxon>Pseudomonadati</taxon>
        <taxon>Pseudomonadota</taxon>
        <taxon>Alphaproteobacteria</taxon>
        <taxon>Rhodobacterales</taxon>
        <taxon>Roseobacteraceae</taxon>
        <taxon>Roseivivax</taxon>
    </lineage>
</organism>
<evidence type="ECO:0000313" key="4">
    <source>
        <dbReference type="Proteomes" id="UP000325289"/>
    </source>
</evidence>
<dbReference type="Pfam" id="PF08708">
    <property type="entry name" value="PriCT_1"/>
    <property type="match status" value="1"/>
</dbReference>
<sequence>MGVFAQHVADFAERGLAAFPVDTRAKRPAVKGWQQASAVKSRAWARSPKLAAADGVGLLMGKPSGVVEVDVDAAGEAWLAVAVDRFGETPIKIRTASGKSKLWYRHNGEGRHIRPFPDEPIDILGNGFTIAPPSRREDLGTCYAFVTGGLDDVANLPTMPPTERQTDTQRLTGSAANGARNVSLWRWCMTEARHCEDVEALSAAAAAWNGALIAPLSAREVEQCARSAWKYEAAGRNFIGLKKPQLTNGDRIMDGLIDHPEAYALYLLFQRWHGNRNSFAIAPTAMSSAGSPPWPRRRIESARDILLERGFLAEVRSPDKSRRKSGLYSLTAQPIPGGGAGEGVYSDCWQICQVSEGV</sequence>
<accession>A0A1I1UCR6</accession>
<dbReference type="Proteomes" id="UP000325289">
    <property type="component" value="Unassembled WGS sequence"/>
</dbReference>
<dbReference type="SMART" id="SM00943">
    <property type="entry name" value="Prim-Pol"/>
    <property type="match status" value="1"/>
</dbReference>
<protein>
    <submittedName>
        <fullName evidence="3">Primase C terminal 1 (PriCT-1)</fullName>
    </submittedName>
</protein>
<dbReference type="Pfam" id="PF09250">
    <property type="entry name" value="Prim-Pol"/>
    <property type="match status" value="1"/>
</dbReference>
<dbReference type="SUPFAM" id="SSF56747">
    <property type="entry name" value="Prim-pol domain"/>
    <property type="match status" value="1"/>
</dbReference>
<feature type="domain" description="Primase C-terminal 1" evidence="1">
    <location>
        <begin position="169"/>
        <end position="234"/>
    </location>
</feature>
<dbReference type="RefSeq" id="WP_223162974.1">
    <property type="nucleotide sequence ID" value="NZ_FOMS01000002.1"/>
</dbReference>
<gene>
    <name evidence="3" type="ORF">SAMN04515678_102224</name>
</gene>
<feature type="domain" description="DNA primase/polymerase bifunctional N-terminal" evidence="2">
    <location>
        <begin position="8"/>
        <end position="163"/>
    </location>
</feature>
<dbReference type="EMBL" id="FOMS01000002">
    <property type="protein sequence ID" value="SFD67398.1"/>
    <property type="molecule type" value="Genomic_DNA"/>
</dbReference>
<dbReference type="SMART" id="SM00942">
    <property type="entry name" value="PriCT_1"/>
    <property type="match status" value="1"/>
</dbReference>
<evidence type="ECO:0000259" key="2">
    <source>
        <dbReference type="SMART" id="SM00943"/>
    </source>
</evidence>
<proteinExistence type="predicted"/>
<keyword evidence="4" id="KW-1185">Reference proteome</keyword>
<dbReference type="AlphaFoldDB" id="A0A1I1UCR6"/>